<keyword evidence="1" id="KW-0472">Membrane</keyword>
<dbReference type="EMBL" id="BK016265">
    <property type="protein sequence ID" value="DAG05969.1"/>
    <property type="molecule type" value="Genomic_DNA"/>
</dbReference>
<accession>A0A8S5VGQ8</accession>
<evidence type="ECO:0000256" key="1">
    <source>
        <dbReference type="SAM" id="Phobius"/>
    </source>
</evidence>
<feature type="transmembrane region" description="Helical" evidence="1">
    <location>
        <begin position="6"/>
        <end position="26"/>
    </location>
</feature>
<keyword evidence="1" id="KW-1133">Transmembrane helix</keyword>
<reference evidence="2" key="1">
    <citation type="journal article" date="2021" name="Proc. Natl. Acad. Sci. U.S.A.">
        <title>A Catalog of Tens of Thousands of Viruses from Human Metagenomes Reveals Hidden Associations with Chronic Diseases.</title>
        <authorList>
            <person name="Tisza M.J."/>
            <person name="Buck C.B."/>
        </authorList>
    </citation>
    <scope>NUCLEOTIDE SEQUENCE</scope>
    <source>
        <strain evidence="2">CtkfK18</strain>
    </source>
</reference>
<evidence type="ECO:0000313" key="2">
    <source>
        <dbReference type="EMBL" id="DAG05969.1"/>
    </source>
</evidence>
<keyword evidence="1" id="KW-0812">Transmembrane</keyword>
<protein>
    <submittedName>
        <fullName evidence="2">Uncharacterized protein</fullName>
    </submittedName>
</protein>
<proteinExistence type="predicted"/>
<name>A0A8S5VGQ8_9CAUD</name>
<sequence length="47" mass="5474">MFMIYVGIILGIILVGFIIYNEIMLCKATRSAIEKMINDILKNIRRK</sequence>
<organism evidence="2">
    <name type="scientific">Myoviridae sp. ctkfK18</name>
    <dbReference type="NCBI Taxonomy" id="2825165"/>
    <lineage>
        <taxon>Viruses</taxon>
        <taxon>Duplodnaviria</taxon>
        <taxon>Heunggongvirae</taxon>
        <taxon>Uroviricota</taxon>
        <taxon>Caudoviricetes</taxon>
    </lineage>
</organism>